<sequence>MKFRWEFQHEQRTATAQQPDCVVLTSRIPVKRKVRSEGTKNLCSALQHPDIVRKKIGKRKKLGRIEGPLVMEKPEELVVSPVGVVPKKEQGQYRLIHQLSFPEGESVNDAINPEECTASYTSVVDLVRAIGPGALMGKTDIESALRLVRTCTPRHLPPPGFSIEWGDLL</sequence>
<gene>
    <name evidence="1" type="ORF">NDU88_007007</name>
</gene>
<reference evidence="1" key="1">
    <citation type="journal article" date="2022" name="bioRxiv">
        <title>Sequencing and chromosome-scale assembly of the giantPleurodeles waltlgenome.</title>
        <authorList>
            <person name="Brown T."/>
            <person name="Elewa A."/>
            <person name="Iarovenko S."/>
            <person name="Subramanian E."/>
            <person name="Araus A.J."/>
            <person name="Petzold A."/>
            <person name="Susuki M."/>
            <person name="Suzuki K.-i.T."/>
            <person name="Hayashi T."/>
            <person name="Toyoda A."/>
            <person name="Oliveira C."/>
            <person name="Osipova E."/>
            <person name="Leigh N.D."/>
            <person name="Simon A."/>
            <person name="Yun M.H."/>
        </authorList>
    </citation>
    <scope>NUCLEOTIDE SEQUENCE</scope>
    <source>
        <strain evidence="1">20211129_DDA</strain>
        <tissue evidence="1">Liver</tissue>
    </source>
</reference>
<comment type="caution">
    <text evidence="1">The sequence shown here is derived from an EMBL/GenBank/DDBJ whole genome shotgun (WGS) entry which is preliminary data.</text>
</comment>
<accession>A0AAV7N136</accession>
<proteinExistence type="predicted"/>
<organism evidence="1 2">
    <name type="scientific">Pleurodeles waltl</name>
    <name type="common">Iberian ribbed newt</name>
    <dbReference type="NCBI Taxonomy" id="8319"/>
    <lineage>
        <taxon>Eukaryota</taxon>
        <taxon>Metazoa</taxon>
        <taxon>Chordata</taxon>
        <taxon>Craniata</taxon>
        <taxon>Vertebrata</taxon>
        <taxon>Euteleostomi</taxon>
        <taxon>Amphibia</taxon>
        <taxon>Batrachia</taxon>
        <taxon>Caudata</taxon>
        <taxon>Salamandroidea</taxon>
        <taxon>Salamandridae</taxon>
        <taxon>Pleurodelinae</taxon>
        <taxon>Pleurodeles</taxon>
    </lineage>
</organism>
<protein>
    <submittedName>
        <fullName evidence="1">Uncharacterized protein</fullName>
    </submittedName>
</protein>
<dbReference type="EMBL" id="JANPWB010000013">
    <property type="protein sequence ID" value="KAJ1109647.1"/>
    <property type="molecule type" value="Genomic_DNA"/>
</dbReference>
<keyword evidence="2" id="KW-1185">Reference proteome</keyword>
<dbReference type="Proteomes" id="UP001066276">
    <property type="component" value="Chromosome 9"/>
</dbReference>
<dbReference type="AlphaFoldDB" id="A0AAV7N136"/>
<evidence type="ECO:0000313" key="2">
    <source>
        <dbReference type="Proteomes" id="UP001066276"/>
    </source>
</evidence>
<evidence type="ECO:0000313" key="1">
    <source>
        <dbReference type="EMBL" id="KAJ1109647.1"/>
    </source>
</evidence>
<name>A0AAV7N136_PLEWA</name>